<feature type="transmembrane region" description="Helical" evidence="1">
    <location>
        <begin position="88"/>
        <end position="109"/>
    </location>
</feature>
<protein>
    <submittedName>
        <fullName evidence="3">Uncharacterized protein</fullName>
    </submittedName>
</protein>
<keyword evidence="2" id="KW-0732">Signal</keyword>
<evidence type="ECO:0000313" key="4">
    <source>
        <dbReference type="Proteomes" id="UP000494206"/>
    </source>
</evidence>
<keyword evidence="1" id="KW-0812">Transmembrane</keyword>
<organism evidence="3 4">
    <name type="scientific">Caenorhabditis bovis</name>
    <dbReference type="NCBI Taxonomy" id="2654633"/>
    <lineage>
        <taxon>Eukaryota</taxon>
        <taxon>Metazoa</taxon>
        <taxon>Ecdysozoa</taxon>
        <taxon>Nematoda</taxon>
        <taxon>Chromadorea</taxon>
        <taxon>Rhabditida</taxon>
        <taxon>Rhabditina</taxon>
        <taxon>Rhabditomorpha</taxon>
        <taxon>Rhabditoidea</taxon>
        <taxon>Rhabditidae</taxon>
        <taxon>Peloderinae</taxon>
        <taxon>Caenorhabditis</taxon>
    </lineage>
</organism>
<feature type="signal peptide" evidence="2">
    <location>
        <begin position="1"/>
        <end position="23"/>
    </location>
</feature>
<dbReference type="Proteomes" id="UP000494206">
    <property type="component" value="Unassembled WGS sequence"/>
</dbReference>
<evidence type="ECO:0000256" key="2">
    <source>
        <dbReference type="SAM" id="SignalP"/>
    </source>
</evidence>
<reference evidence="3 4" key="1">
    <citation type="submission" date="2020-04" db="EMBL/GenBank/DDBJ databases">
        <authorList>
            <person name="Laetsch R D."/>
            <person name="Stevens L."/>
            <person name="Kumar S."/>
            <person name="Blaxter L. M."/>
        </authorList>
    </citation>
    <scope>NUCLEOTIDE SEQUENCE [LARGE SCALE GENOMIC DNA]</scope>
</reference>
<evidence type="ECO:0000256" key="1">
    <source>
        <dbReference type="SAM" id="Phobius"/>
    </source>
</evidence>
<name>A0A8S1F035_9PELO</name>
<keyword evidence="4" id="KW-1185">Reference proteome</keyword>
<dbReference type="OrthoDB" id="5877566at2759"/>
<keyword evidence="1" id="KW-0472">Membrane</keyword>
<keyword evidence="1" id="KW-1133">Transmembrane helix</keyword>
<accession>A0A8S1F035</accession>
<sequence>MTGFLTKLPSQLLLLNLIVFSDGLEVDDERENATSFFLDCPGTIDLAFPNETECLVYCEKLRVYWDQIEMENEGQTPVIFYTYGVWEIALTVIIAILCFLAALMVLILAKVRTEETVYFSDDDASLIEEHDDCCEKKEPRKDFRYTASIREKHRDFIRRKIKEEKEEEKSDVKIAHQKIYIPYDLKDSDFVVKSNSSRERISLKKVFYDPGQNEVFDIGTDVDDIVNEPSKMPASTQQATIVANKEQENSNKTANEMSTKTMFSPEMANIETTQPSIC</sequence>
<proteinExistence type="predicted"/>
<dbReference type="EMBL" id="CADEPM010000008">
    <property type="protein sequence ID" value="CAB3409349.1"/>
    <property type="molecule type" value="Genomic_DNA"/>
</dbReference>
<feature type="chain" id="PRO_5035807614" evidence="2">
    <location>
        <begin position="24"/>
        <end position="278"/>
    </location>
</feature>
<dbReference type="AlphaFoldDB" id="A0A8S1F035"/>
<comment type="caution">
    <text evidence="3">The sequence shown here is derived from an EMBL/GenBank/DDBJ whole genome shotgun (WGS) entry which is preliminary data.</text>
</comment>
<evidence type="ECO:0000313" key="3">
    <source>
        <dbReference type="EMBL" id="CAB3409349.1"/>
    </source>
</evidence>
<gene>
    <name evidence="3" type="ORF">CBOVIS_LOCUS11009</name>
</gene>